<protein>
    <recommendedName>
        <fullName evidence="4">Cobalt transporter</fullName>
    </recommendedName>
</protein>
<dbReference type="Proteomes" id="UP000838100">
    <property type="component" value="Unassembled WGS sequence"/>
</dbReference>
<dbReference type="InterPro" id="IPR012666">
    <property type="entry name" value="CbtA_put"/>
</dbReference>
<feature type="transmembrane region" description="Helical" evidence="1">
    <location>
        <begin position="77"/>
        <end position="99"/>
    </location>
</feature>
<comment type="caution">
    <text evidence="2">The sequence shown here is derived from an EMBL/GenBank/DDBJ whole genome shotgun (WGS) entry which is preliminary data.</text>
</comment>
<dbReference type="Pfam" id="PF09490">
    <property type="entry name" value="CbtA"/>
    <property type="match status" value="1"/>
</dbReference>
<evidence type="ECO:0008006" key="4">
    <source>
        <dbReference type="Google" id="ProtNLM"/>
    </source>
</evidence>
<gene>
    <name evidence="2" type="ORF">SIN8267_03521</name>
</gene>
<keyword evidence="1" id="KW-0812">Transmembrane</keyword>
<dbReference type="RefSeq" id="WP_237446052.1">
    <property type="nucleotide sequence ID" value="NZ_CAKLPX010000008.1"/>
</dbReference>
<feature type="transmembrane region" description="Helical" evidence="1">
    <location>
        <begin position="215"/>
        <end position="238"/>
    </location>
</feature>
<evidence type="ECO:0000313" key="3">
    <source>
        <dbReference type="Proteomes" id="UP000838100"/>
    </source>
</evidence>
<proteinExistence type="predicted"/>
<name>A0ABM9AJF8_9GAMM</name>
<keyword evidence="1" id="KW-0472">Membrane</keyword>
<accession>A0ABM9AJF8</accession>
<evidence type="ECO:0000313" key="2">
    <source>
        <dbReference type="EMBL" id="CAH0993372.1"/>
    </source>
</evidence>
<feature type="transmembrane region" description="Helical" evidence="1">
    <location>
        <begin position="7"/>
        <end position="34"/>
    </location>
</feature>
<reference evidence="2" key="1">
    <citation type="submission" date="2021-12" db="EMBL/GenBank/DDBJ databases">
        <authorList>
            <person name="Rodrigo-Torres L."/>
            <person name="Arahal R. D."/>
            <person name="Lucena T."/>
        </authorList>
    </citation>
    <scope>NUCLEOTIDE SEQUENCE</scope>
    <source>
        <strain evidence="2">CECT 8267</strain>
    </source>
</reference>
<dbReference type="NCBIfam" id="TIGR02458">
    <property type="entry name" value="CbtA"/>
    <property type="match status" value="1"/>
</dbReference>
<feature type="transmembrane region" description="Helical" evidence="1">
    <location>
        <begin position="151"/>
        <end position="168"/>
    </location>
</feature>
<dbReference type="EMBL" id="CAKLPX010000008">
    <property type="protein sequence ID" value="CAH0993372.1"/>
    <property type="molecule type" value="Genomic_DNA"/>
</dbReference>
<sequence length="256" mass="26772">MFFRGIIFNAILVGLLAGVVLTAVQLLSVVPIIFAAESYEVAEPVAAVASHSHAEGVAAHHHDTEAWGPKDGLERSLYTLLSNVLAGIGFAAVLLAVMAQLSVHRLVSPTLAAGVLWGLSGFIAFFIWPAIGLPPEIPGVEAAALEYRQVWWVLAVACAAAALAIAAFAPVIVKIAAVLVAAVPFIIGAPHADLPMFSHEDPAAVDALTRLHEQFVVASGLTNLLFWLVLGLSAAFAVRRLVRPYLAAAVSPRSAA</sequence>
<feature type="transmembrane region" description="Helical" evidence="1">
    <location>
        <begin position="175"/>
        <end position="192"/>
    </location>
</feature>
<keyword evidence="3" id="KW-1185">Reference proteome</keyword>
<keyword evidence="1" id="KW-1133">Transmembrane helix</keyword>
<evidence type="ECO:0000256" key="1">
    <source>
        <dbReference type="SAM" id="Phobius"/>
    </source>
</evidence>
<feature type="transmembrane region" description="Helical" evidence="1">
    <location>
        <begin position="111"/>
        <end position="131"/>
    </location>
</feature>
<organism evidence="2 3">
    <name type="scientific">Sinobacterium norvegicum</name>
    <dbReference type="NCBI Taxonomy" id="1641715"/>
    <lineage>
        <taxon>Bacteria</taxon>
        <taxon>Pseudomonadati</taxon>
        <taxon>Pseudomonadota</taxon>
        <taxon>Gammaproteobacteria</taxon>
        <taxon>Cellvibrionales</taxon>
        <taxon>Spongiibacteraceae</taxon>
        <taxon>Sinobacterium</taxon>
    </lineage>
</organism>